<dbReference type="InterPro" id="IPR035952">
    <property type="entry name" value="Rhomboid-like_sf"/>
</dbReference>
<evidence type="ECO:0000256" key="1">
    <source>
        <dbReference type="ARBA" id="ARBA00004141"/>
    </source>
</evidence>
<evidence type="ECO:0000313" key="9">
    <source>
        <dbReference type="EMBL" id="WZL75372.1"/>
    </source>
</evidence>
<keyword evidence="9" id="KW-0645">Protease</keyword>
<name>A0ABZ2Y8N0_9BACT</name>
<dbReference type="Gene3D" id="1.20.1540.10">
    <property type="entry name" value="Rhomboid-like"/>
    <property type="match status" value="1"/>
</dbReference>
<evidence type="ECO:0000256" key="6">
    <source>
        <dbReference type="ARBA" id="ARBA00023136"/>
    </source>
</evidence>
<feature type="transmembrane region" description="Helical" evidence="7">
    <location>
        <begin position="102"/>
        <end position="122"/>
    </location>
</feature>
<dbReference type="GO" id="GO:0008233">
    <property type="term" value="F:peptidase activity"/>
    <property type="evidence" value="ECO:0007669"/>
    <property type="project" value="UniProtKB-KW"/>
</dbReference>
<keyword evidence="5 7" id="KW-1133">Transmembrane helix</keyword>
<evidence type="ECO:0000256" key="3">
    <source>
        <dbReference type="ARBA" id="ARBA00022692"/>
    </source>
</evidence>
<feature type="transmembrane region" description="Helical" evidence="7">
    <location>
        <begin position="68"/>
        <end position="90"/>
    </location>
</feature>
<dbReference type="PANTHER" id="PTHR43731">
    <property type="entry name" value="RHOMBOID PROTEASE"/>
    <property type="match status" value="1"/>
</dbReference>
<evidence type="ECO:0000259" key="8">
    <source>
        <dbReference type="Pfam" id="PF01694"/>
    </source>
</evidence>
<dbReference type="GO" id="GO:0006508">
    <property type="term" value="P:proteolysis"/>
    <property type="evidence" value="ECO:0007669"/>
    <property type="project" value="UniProtKB-KW"/>
</dbReference>
<evidence type="ECO:0000256" key="7">
    <source>
        <dbReference type="SAM" id="Phobius"/>
    </source>
</evidence>
<feature type="domain" description="Peptidase S54 rhomboid" evidence="8">
    <location>
        <begin position="65"/>
        <end position="215"/>
    </location>
</feature>
<comment type="subcellular location">
    <subcellularLocation>
        <location evidence="1">Membrane</location>
        <topology evidence="1">Multi-pass membrane protein</topology>
    </subcellularLocation>
</comment>
<dbReference type="InterPro" id="IPR022764">
    <property type="entry name" value="Peptidase_S54_rhomboid_dom"/>
</dbReference>
<accession>A0ABZ2Y8N0</accession>
<dbReference type="SUPFAM" id="SSF144091">
    <property type="entry name" value="Rhomboid-like"/>
    <property type="match status" value="1"/>
</dbReference>
<dbReference type="InterPro" id="IPR050925">
    <property type="entry name" value="Rhomboid_protease_S54"/>
</dbReference>
<evidence type="ECO:0000256" key="4">
    <source>
        <dbReference type="ARBA" id="ARBA00022801"/>
    </source>
</evidence>
<feature type="transmembrane region" description="Helical" evidence="7">
    <location>
        <begin position="12"/>
        <end position="30"/>
    </location>
</feature>
<feature type="transmembrane region" description="Helical" evidence="7">
    <location>
        <begin position="199"/>
        <end position="222"/>
    </location>
</feature>
<keyword evidence="6 7" id="KW-0472">Membrane</keyword>
<dbReference type="EMBL" id="CP121689">
    <property type="protein sequence ID" value="WZL75372.1"/>
    <property type="molecule type" value="Genomic_DNA"/>
</dbReference>
<feature type="transmembrane region" description="Helical" evidence="7">
    <location>
        <begin position="154"/>
        <end position="179"/>
    </location>
</feature>
<dbReference type="PANTHER" id="PTHR43731:SF14">
    <property type="entry name" value="PRESENILIN-ASSOCIATED RHOMBOID-LIKE PROTEIN, MITOCHONDRIAL"/>
    <property type="match status" value="1"/>
</dbReference>
<keyword evidence="3 7" id="KW-0812">Transmembrane</keyword>
<keyword evidence="10" id="KW-1185">Reference proteome</keyword>
<reference evidence="9 10" key="1">
    <citation type="submission" date="2023-03" db="EMBL/GenBank/DDBJ databases">
        <title>Novel Species.</title>
        <authorList>
            <person name="Ma S."/>
        </authorList>
    </citation>
    <scope>NUCLEOTIDE SEQUENCE [LARGE SCALE GENOMIC DNA]</scope>
    <source>
        <strain evidence="9 10">B11</strain>
    </source>
</reference>
<organism evidence="9 10">
    <name type="scientific">Thermatribacter velox</name>
    <dbReference type="NCBI Taxonomy" id="3039681"/>
    <lineage>
        <taxon>Bacteria</taxon>
        <taxon>Pseudomonadati</taxon>
        <taxon>Atribacterota</taxon>
        <taxon>Atribacteria</taxon>
        <taxon>Atribacterales</taxon>
        <taxon>Thermatribacteraceae</taxon>
        <taxon>Thermatribacter</taxon>
    </lineage>
</organism>
<evidence type="ECO:0000256" key="5">
    <source>
        <dbReference type="ARBA" id="ARBA00022989"/>
    </source>
</evidence>
<dbReference type="EC" id="3.4.21.-" evidence="9"/>
<sequence length="227" mass="25631">MIPIRDELPTRRFPYVTVALIILNVLFFLYELSLGSRLEAFVYQAGLIPAVLWGKVHFWTGLPSYLRIFSSMFLHGGFAHLFFNMLYLWIFGNNVEDFLGHFHFLLFYLSCGLSAALVHAILFPTSTVPVIGASGAIAGVMGGYLVLFPYARVIVLVFLGFFVTFIRVPAATLLLLWIFLQIMYGVFSFALPNAGGVAWFAHIGGFLVGALWCKMIASSYYYKKFFW</sequence>
<proteinExistence type="inferred from homology"/>
<feature type="transmembrane region" description="Helical" evidence="7">
    <location>
        <begin position="128"/>
        <end position="147"/>
    </location>
</feature>
<dbReference type="RefSeq" id="WP_369017519.1">
    <property type="nucleotide sequence ID" value="NZ_CP121689.1"/>
</dbReference>
<evidence type="ECO:0000313" key="10">
    <source>
        <dbReference type="Proteomes" id="UP001461341"/>
    </source>
</evidence>
<comment type="similarity">
    <text evidence="2">Belongs to the peptidase S54 family.</text>
</comment>
<dbReference type="Proteomes" id="UP001461341">
    <property type="component" value="Chromosome"/>
</dbReference>
<protein>
    <submittedName>
        <fullName evidence="9">Rhomboid family intramembrane serine protease</fullName>
        <ecNumber evidence="9">3.4.21.-</ecNumber>
    </submittedName>
</protein>
<dbReference type="Pfam" id="PF01694">
    <property type="entry name" value="Rhomboid"/>
    <property type="match status" value="1"/>
</dbReference>
<gene>
    <name evidence="9" type="ORF">QBE54_07165</name>
</gene>
<keyword evidence="4 9" id="KW-0378">Hydrolase</keyword>
<evidence type="ECO:0000256" key="2">
    <source>
        <dbReference type="ARBA" id="ARBA00009045"/>
    </source>
</evidence>